<dbReference type="CDD" id="cd00995">
    <property type="entry name" value="PBP2_NikA_DppA_OppA_like"/>
    <property type="match status" value="1"/>
</dbReference>
<keyword evidence="7" id="KW-1185">Reference proteome</keyword>
<name>A0A512E1Q8_9PROT</name>
<dbReference type="PANTHER" id="PTHR30290">
    <property type="entry name" value="PERIPLASMIC BINDING COMPONENT OF ABC TRANSPORTER"/>
    <property type="match status" value="1"/>
</dbReference>
<protein>
    <submittedName>
        <fullName evidence="6">ABC transporter substrate-binding protein</fullName>
    </submittedName>
</protein>
<dbReference type="Gene3D" id="3.40.190.10">
    <property type="entry name" value="Periplasmic binding protein-like II"/>
    <property type="match status" value="1"/>
</dbReference>
<dbReference type="InterPro" id="IPR006311">
    <property type="entry name" value="TAT_signal"/>
</dbReference>
<keyword evidence="4" id="KW-0732">Signal</keyword>
<dbReference type="AlphaFoldDB" id="A0A512E1Q8"/>
<sequence length="518" mass="57847">MFATMNRRDLMAMLCSGAMLGMLGYPKAALACGSTLLRVGVDAFPRTLNPIEVRDLVAGRILVAMYEGLTRIDRTGKVKPALAESWEPADDGRAWRFHLRRGVRFHTGRDFSAEDVKKTFEALLENPAVPSFAVPGLKKVLGYEDVVRKKGGPLRGVVVVDEHTVDIRFSEPCAIFPFFKFPIADIDFIRSQGPDWYTRYSAGTGPYRFSAWVPGAYVDLVAHDGWWDGDPVHDKVSFVVTGGREASVTAFNNNEADFVLVDADLVRKTVDGSGFQRSLISCPRMQTRSVALLQDRYPPFRDKRVRLAMSMMIDREAVAERFFRGMAVVHNGLVPPLLLADAEHEPLAYDPLGAERLLAEAGFPGGKGMPPFQVTTWPEFHQEFAYYVSQWSNIGIPVELNVVHKTKFYENSSRGEYVAYYMGWTAAYPDAMNFLGELFGGDSPFNQIGWRNAKFDRIIGQANAVTDPTAREALYRTAERIVLDDFPILPLVVPDYVALRCNPIADQHLSPFGGLTIR</sequence>
<evidence type="ECO:0000256" key="1">
    <source>
        <dbReference type="ARBA" id="ARBA00004418"/>
    </source>
</evidence>
<dbReference type="EMBL" id="BJYZ01000047">
    <property type="protein sequence ID" value="GEO42652.1"/>
    <property type="molecule type" value="Genomic_DNA"/>
</dbReference>
<dbReference type="Pfam" id="PF00496">
    <property type="entry name" value="SBP_bac_5"/>
    <property type="match status" value="1"/>
</dbReference>
<dbReference type="GO" id="GO:0043190">
    <property type="term" value="C:ATP-binding cassette (ABC) transporter complex"/>
    <property type="evidence" value="ECO:0007669"/>
    <property type="project" value="InterPro"/>
</dbReference>
<keyword evidence="3" id="KW-0813">Transport</keyword>
<accession>A0A512E1Q8</accession>
<dbReference type="GO" id="GO:0030288">
    <property type="term" value="C:outer membrane-bounded periplasmic space"/>
    <property type="evidence" value="ECO:0007669"/>
    <property type="project" value="UniProtKB-ARBA"/>
</dbReference>
<dbReference type="PANTHER" id="PTHR30290:SF10">
    <property type="entry name" value="PERIPLASMIC OLIGOPEPTIDE-BINDING PROTEIN-RELATED"/>
    <property type="match status" value="1"/>
</dbReference>
<evidence type="ECO:0000256" key="2">
    <source>
        <dbReference type="ARBA" id="ARBA00005695"/>
    </source>
</evidence>
<reference evidence="6 7" key="1">
    <citation type="submission" date="2019-07" db="EMBL/GenBank/DDBJ databases">
        <title>Whole genome shotgun sequence of Skermanella aerolata NBRC 106429.</title>
        <authorList>
            <person name="Hosoyama A."/>
            <person name="Uohara A."/>
            <person name="Ohji S."/>
            <person name="Ichikawa N."/>
        </authorList>
    </citation>
    <scope>NUCLEOTIDE SEQUENCE [LARGE SCALE GENOMIC DNA]</scope>
    <source>
        <strain evidence="6 7">NBRC 106429</strain>
    </source>
</reference>
<evidence type="ECO:0000313" key="6">
    <source>
        <dbReference type="EMBL" id="GEO42652.1"/>
    </source>
</evidence>
<dbReference type="OrthoDB" id="9803988at2"/>
<proteinExistence type="inferred from homology"/>
<comment type="subcellular location">
    <subcellularLocation>
        <location evidence="1">Periplasm</location>
    </subcellularLocation>
</comment>
<dbReference type="GO" id="GO:0015833">
    <property type="term" value="P:peptide transport"/>
    <property type="evidence" value="ECO:0007669"/>
    <property type="project" value="TreeGrafter"/>
</dbReference>
<evidence type="ECO:0000313" key="7">
    <source>
        <dbReference type="Proteomes" id="UP000321523"/>
    </source>
</evidence>
<dbReference type="InterPro" id="IPR000914">
    <property type="entry name" value="SBP_5_dom"/>
</dbReference>
<dbReference type="Gene3D" id="3.90.76.10">
    <property type="entry name" value="Dipeptide-binding Protein, Domain 1"/>
    <property type="match status" value="1"/>
</dbReference>
<dbReference type="Proteomes" id="UP000321523">
    <property type="component" value="Unassembled WGS sequence"/>
</dbReference>
<dbReference type="PIRSF" id="PIRSF002741">
    <property type="entry name" value="MppA"/>
    <property type="match status" value="1"/>
</dbReference>
<evidence type="ECO:0000259" key="5">
    <source>
        <dbReference type="Pfam" id="PF00496"/>
    </source>
</evidence>
<dbReference type="InterPro" id="IPR030678">
    <property type="entry name" value="Peptide/Ni-bd"/>
</dbReference>
<dbReference type="Gene3D" id="3.10.105.10">
    <property type="entry name" value="Dipeptide-binding Protein, Domain 3"/>
    <property type="match status" value="1"/>
</dbReference>
<organism evidence="6 7">
    <name type="scientific">Skermanella aerolata</name>
    <dbReference type="NCBI Taxonomy" id="393310"/>
    <lineage>
        <taxon>Bacteria</taxon>
        <taxon>Pseudomonadati</taxon>
        <taxon>Pseudomonadota</taxon>
        <taxon>Alphaproteobacteria</taxon>
        <taxon>Rhodospirillales</taxon>
        <taxon>Azospirillaceae</taxon>
        <taxon>Skermanella</taxon>
    </lineage>
</organism>
<dbReference type="GO" id="GO:1904680">
    <property type="term" value="F:peptide transmembrane transporter activity"/>
    <property type="evidence" value="ECO:0007669"/>
    <property type="project" value="TreeGrafter"/>
</dbReference>
<evidence type="ECO:0000256" key="4">
    <source>
        <dbReference type="ARBA" id="ARBA00022729"/>
    </source>
</evidence>
<comment type="caution">
    <text evidence="6">The sequence shown here is derived from an EMBL/GenBank/DDBJ whole genome shotgun (WGS) entry which is preliminary data.</text>
</comment>
<evidence type="ECO:0000256" key="3">
    <source>
        <dbReference type="ARBA" id="ARBA00022448"/>
    </source>
</evidence>
<dbReference type="InterPro" id="IPR039424">
    <property type="entry name" value="SBP_5"/>
</dbReference>
<dbReference type="PROSITE" id="PS51318">
    <property type="entry name" value="TAT"/>
    <property type="match status" value="1"/>
</dbReference>
<dbReference type="RefSeq" id="WP_052832465.1">
    <property type="nucleotide sequence ID" value="NZ_BJYZ01000047.1"/>
</dbReference>
<gene>
    <name evidence="6" type="ORF">SAE02_68000</name>
</gene>
<comment type="similarity">
    <text evidence="2">Belongs to the bacterial solute-binding protein 5 family.</text>
</comment>
<feature type="domain" description="Solute-binding protein family 5" evidence="5">
    <location>
        <begin position="77"/>
        <end position="442"/>
    </location>
</feature>
<dbReference type="SUPFAM" id="SSF53850">
    <property type="entry name" value="Periplasmic binding protein-like II"/>
    <property type="match status" value="1"/>
</dbReference>